<feature type="binding site" evidence="12">
    <location>
        <position position="144"/>
    </location>
    <ligand>
        <name>GTP</name>
        <dbReference type="ChEBI" id="CHEBI:37565"/>
    </ligand>
</feature>
<dbReference type="UniPathway" id="UPA00344"/>
<feature type="binding site" evidence="12">
    <location>
        <position position="148"/>
    </location>
    <ligand>
        <name>S-adenosyl-L-methionine</name>
        <dbReference type="ChEBI" id="CHEBI:59789"/>
    </ligand>
</feature>
<keyword evidence="2 12" id="KW-0004">4Fe-4S</keyword>
<dbReference type="PROSITE" id="PS51918">
    <property type="entry name" value="RADICAL_SAM"/>
    <property type="match status" value="1"/>
</dbReference>
<dbReference type="InterPro" id="IPR040064">
    <property type="entry name" value="MoaA-like"/>
</dbReference>
<feature type="binding site" evidence="12">
    <location>
        <position position="342"/>
    </location>
    <ligand>
        <name>[4Fe-4S] cluster</name>
        <dbReference type="ChEBI" id="CHEBI:49883"/>
        <label>2</label>
        <note>4Fe-4S-substrate</note>
    </ligand>
</feature>
<evidence type="ECO:0000256" key="2">
    <source>
        <dbReference type="ARBA" id="ARBA00022485"/>
    </source>
</evidence>
<dbReference type="GO" id="GO:0051539">
    <property type="term" value="F:4 iron, 4 sulfur cluster binding"/>
    <property type="evidence" value="ECO:0007669"/>
    <property type="project" value="UniProtKB-UniRule"/>
</dbReference>
<feature type="binding site" evidence="12">
    <location>
        <position position="103"/>
    </location>
    <ligand>
        <name>S-adenosyl-L-methionine</name>
        <dbReference type="ChEBI" id="CHEBI:59789"/>
    </ligand>
</feature>
<keyword evidence="4 12" id="KW-0479">Metal-binding</keyword>
<dbReference type="SFLD" id="SFLDG01067">
    <property type="entry name" value="SPASM/twitch_domain_containing"/>
    <property type="match status" value="1"/>
</dbReference>
<accession>A0A3G2HRN1</accession>
<dbReference type="CDD" id="cd01335">
    <property type="entry name" value="Radical_SAM"/>
    <property type="match status" value="1"/>
</dbReference>
<evidence type="ECO:0000256" key="4">
    <source>
        <dbReference type="ARBA" id="ARBA00022723"/>
    </source>
</evidence>
<dbReference type="CDD" id="cd21117">
    <property type="entry name" value="Twitch_MoaA"/>
    <property type="match status" value="1"/>
</dbReference>
<comment type="catalytic activity">
    <reaction evidence="11 12">
        <text>GTP + AH2 + S-adenosyl-L-methionine = (8S)-3',8-cyclo-7,8-dihydroguanosine 5'-triphosphate + 5'-deoxyadenosine + L-methionine + A + H(+)</text>
        <dbReference type="Rhea" id="RHEA:49576"/>
        <dbReference type="ChEBI" id="CHEBI:13193"/>
        <dbReference type="ChEBI" id="CHEBI:15378"/>
        <dbReference type="ChEBI" id="CHEBI:17319"/>
        <dbReference type="ChEBI" id="CHEBI:17499"/>
        <dbReference type="ChEBI" id="CHEBI:37565"/>
        <dbReference type="ChEBI" id="CHEBI:57844"/>
        <dbReference type="ChEBI" id="CHEBI:59789"/>
        <dbReference type="ChEBI" id="CHEBI:131766"/>
        <dbReference type="EC" id="4.1.99.22"/>
    </reaction>
</comment>
<dbReference type="Proteomes" id="UP000268070">
    <property type="component" value="Chromosome"/>
</dbReference>
<gene>
    <name evidence="12 15" type="primary">moaA</name>
    <name evidence="15" type="ORF">D3M96_04095</name>
</gene>
<feature type="binding site" evidence="12">
    <location>
        <position position="203"/>
    </location>
    <ligand>
        <name>S-adenosyl-L-methionine</name>
        <dbReference type="ChEBI" id="CHEBI:59789"/>
    </ligand>
</feature>
<evidence type="ECO:0000256" key="11">
    <source>
        <dbReference type="ARBA" id="ARBA00048697"/>
    </source>
</evidence>
<comment type="pathway">
    <text evidence="12">Cofactor biosynthesis; molybdopterin biosynthesis.</text>
</comment>
<dbReference type="SFLD" id="SFLDG01383">
    <property type="entry name" value="cyclic_pyranopterin_phosphate"/>
    <property type="match status" value="1"/>
</dbReference>
<evidence type="ECO:0000256" key="1">
    <source>
        <dbReference type="ARBA" id="ARBA00012167"/>
    </source>
</evidence>
<dbReference type="SMART" id="SM00729">
    <property type="entry name" value="Elp3"/>
    <property type="match status" value="1"/>
</dbReference>
<comment type="similarity">
    <text evidence="12">Belongs to the radical SAM superfamily. MoaA family.</text>
</comment>
<keyword evidence="9 12" id="KW-0501">Molybdenum cofactor biosynthesis</keyword>
<evidence type="ECO:0000256" key="9">
    <source>
        <dbReference type="ARBA" id="ARBA00023150"/>
    </source>
</evidence>
<evidence type="ECO:0000256" key="8">
    <source>
        <dbReference type="ARBA" id="ARBA00023134"/>
    </source>
</evidence>
<dbReference type="InterPro" id="IPR000385">
    <property type="entry name" value="MoaA_NifB_PqqE_Fe-S-bd_CS"/>
</dbReference>
<evidence type="ECO:0000256" key="3">
    <source>
        <dbReference type="ARBA" id="ARBA00022691"/>
    </source>
</evidence>
<keyword evidence="7 12" id="KW-0411">Iron-sulfur</keyword>
<feature type="binding site" evidence="12">
    <location>
        <position position="101"/>
    </location>
    <ligand>
        <name>[4Fe-4S] cluster</name>
        <dbReference type="ChEBI" id="CHEBI:49883"/>
        <label>1</label>
        <note>4Fe-4S-S-AdoMet</note>
    </ligand>
</feature>
<evidence type="ECO:0000256" key="6">
    <source>
        <dbReference type="ARBA" id="ARBA00023004"/>
    </source>
</evidence>
<comment type="cofactor">
    <cofactor evidence="12">
        <name>[4Fe-4S] cluster</name>
        <dbReference type="ChEBI" id="CHEBI:49883"/>
    </cofactor>
    <text evidence="12">Binds 2 [4Fe-4S] clusters. Binds 1 [4Fe-4S] cluster coordinated with 3 cysteines and an exchangeable S-adenosyl-L-methionine and 1 [4Fe-4S] cluster coordinated with 3 cysteines and the GTP-derived substrate.</text>
</comment>
<dbReference type="SUPFAM" id="SSF102114">
    <property type="entry name" value="Radical SAM enzymes"/>
    <property type="match status" value="1"/>
</dbReference>
<dbReference type="EC" id="4.1.99.22" evidence="1 12"/>
<feature type="compositionally biased region" description="Basic and acidic residues" evidence="13">
    <location>
        <begin position="1"/>
        <end position="12"/>
    </location>
</feature>
<keyword evidence="5 12" id="KW-0547">Nucleotide-binding</keyword>
<evidence type="ECO:0000256" key="13">
    <source>
        <dbReference type="SAM" id="MobiDB-lite"/>
    </source>
</evidence>
<feature type="binding site" evidence="12">
    <location>
        <position position="104"/>
    </location>
    <ligand>
        <name>[4Fe-4S] cluster</name>
        <dbReference type="ChEBI" id="CHEBI:49883"/>
        <label>1</label>
        <note>4Fe-4S-S-AdoMet</note>
    </ligand>
</feature>
<proteinExistence type="inferred from homology"/>
<dbReference type="GO" id="GO:0046872">
    <property type="term" value="F:metal ion binding"/>
    <property type="evidence" value="ECO:0007669"/>
    <property type="project" value="UniProtKB-KW"/>
</dbReference>
<evidence type="ECO:0000313" key="15">
    <source>
        <dbReference type="EMBL" id="AYN19793.1"/>
    </source>
</evidence>
<dbReference type="Pfam" id="PF06463">
    <property type="entry name" value="Mob_synth_C"/>
    <property type="match status" value="1"/>
</dbReference>
<keyword evidence="10 12" id="KW-0456">Lyase</keyword>
<name>A0A3G2HRN1_9BURK</name>
<dbReference type="InterPro" id="IPR010505">
    <property type="entry name" value="MoaA_twitch"/>
</dbReference>
<dbReference type="InterPro" id="IPR013785">
    <property type="entry name" value="Aldolase_TIM"/>
</dbReference>
<feature type="binding site" evidence="12">
    <location>
        <begin position="344"/>
        <end position="346"/>
    </location>
    <ligand>
        <name>GTP</name>
        <dbReference type="ChEBI" id="CHEBI:37565"/>
    </ligand>
</feature>
<feature type="binding site" evidence="12">
    <location>
        <position position="275"/>
    </location>
    <ligand>
        <name>S-adenosyl-L-methionine</name>
        <dbReference type="ChEBI" id="CHEBI:59789"/>
    </ligand>
</feature>
<dbReference type="InterPro" id="IPR006638">
    <property type="entry name" value="Elp3/MiaA/NifB-like_rSAM"/>
</dbReference>
<dbReference type="AlphaFoldDB" id="A0A3G2HRN1"/>
<feature type="binding site" evidence="12">
    <location>
        <position position="179"/>
    </location>
    <ligand>
        <name>GTP</name>
        <dbReference type="ChEBI" id="CHEBI:37565"/>
    </ligand>
</feature>
<sequence>MSDEHGPKREPLSVDQVQYRPYQEAAAPGSEARPLEQGDTQPAGARVMPSSIEQGGQAGAVEPARRPTVRIAAVSGQPLDKRHRPFHDLRISLTDKCNFRCTYCMPREVFGTDYEFLPHSSLLSFEEIERVARQAVSLGVRKLRLTGGEPLLRRNIEVLIAMLAKLRTPEGDPVELTLTTNGTLLGRKAQVLKDAGLNRVTVSLDALDDARFTQLSDSGVSVSTVLDGIAKAQAAGLSPVKVNMVVRKGLNDDQILPMVEHFKGSGQILRFIEYMDVGTSNGWNLEEVVSGAQIVERIQSRFALEPVAAQYRGEVASRWRFKDGTGEVGVITSVTQPFCGDCSRMRLSPEGRLFLCLFASQGYDVRAQLRSGASDDQLAAYMHGVWTGRQDRYSEIRGEHTTSRDRIEMSYIGG</sequence>
<evidence type="ECO:0000256" key="10">
    <source>
        <dbReference type="ARBA" id="ARBA00023239"/>
    </source>
</evidence>
<dbReference type="GO" id="GO:0005525">
    <property type="term" value="F:GTP binding"/>
    <property type="evidence" value="ECO:0007669"/>
    <property type="project" value="UniProtKB-UniRule"/>
</dbReference>
<dbReference type="SFLD" id="SFLDG01386">
    <property type="entry name" value="main_SPASM_domain-containing"/>
    <property type="match status" value="1"/>
</dbReference>
<dbReference type="InterPro" id="IPR050105">
    <property type="entry name" value="MoCo_biosynth_MoaA/MoaC"/>
</dbReference>
<dbReference type="InterPro" id="IPR013483">
    <property type="entry name" value="MoaA"/>
</dbReference>
<evidence type="ECO:0000259" key="14">
    <source>
        <dbReference type="PROSITE" id="PS51918"/>
    </source>
</evidence>
<evidence type="ECO:0000256" key="12">
    <source>
        <dbReference type="HAMAP-Rule" id="MF_01225"/>
    </source>
</evidence>
<organism evidence="15 16">
    <name type="scientific">Alcaligenes aquatilis</name>
    <dbReference type="NCBI Taxonomy" id="323284"/>
    <lineage>
        <taxon>Bacteria</taxon>
        <taxon>Pseudomonadati</taxon>
        <taxon>Pseudomonadota</taxon>
        <taxon>Betaproteobacteria</taxon>
        <taxon>Burkholderiales</taxon>
        <taxon>Alcaligenaceae</taxon>
        <taxon>Alcaligenes</taxon>
    </lineage>
</organism>
<dbReference type="SFLD" id="SFLDS00029">
    <property type="entry name" value="Radical_SAM"/>
    <property type="match status" value="1"/>
</dbReference>
<evidence type="ECO:0000256" key="7">
    <source>
        <dbReference type="ARBA" id="ARBA00023014"/>
    </source>
</evidence>
<keyword evidence="8 12" id="KW-0342">GTP-binding</keyword>
<dbReference type="PROSITE" id="PS01305">
    <property type="entry name" value="MOAA_NIFB_PQQE"/>
    <property type="match status" value="1"/>
</dbReference>
<dbReference type="GO" id="GO:0061799">
    <property type="term" value="F:cyclic pyranopterin monophosphate synthase activity"/>
    <property type="evidence" value="ECO:0007669"/>
    <property type="project" value="TreeGrafter"/>
</dbReference>
<dbReference type="OrthoDB" id="9763993at2"/>
<keyword evidence="3 12" id="KW-0949">S-adenosyl-L-methionine</keyword>
<keyword evidence="6 12" id="KW-0408">Iron</keyword>
<dbReference type="PANTHER" id="PTHR22960:SF0">
    <property type="entry name" value="MOLYBDENUM COFACTOR BIOSYNTHESIS PROTEIN 1"/>
    <property type="match status" value="1"/>
</dbReference>
<comment type="function">
    <text evidence="12">Catalyzes the cyclization of GTP to (8S)-3',8-cyclo-7,8-dihydroguanosine 5'-triphosphate.</text>
</comment>
<protein>
    <recommendedName>
        <fullName evidence="1 12">GTP 3',8-cyclase</fullName>
        <ecNumber evidence="1 12">4.1.99.22</ecNumber>
    </recommendedName>
    <alternativeName>
        <fullName evidence="12">Molybdenum cofactor biosynthesis protein A</fullName>
    </alternativeName>
</protein>
<dbReference type="HAMAP" id="MF_01225_B">
    <property type="entry name" value="MoaA_B"/>
    <property type="match status" value="1"/>
</dbReference>
<feature type="binding site" evidence="12">
    <location>
        <position position="356"/>
    </location>
    <ligand>
        <name>[4Fe-4S] cluster</name>
        <dbReference type="ChEBI" id="CHEBI:49883"/>
        <label>2</label>
        <note>4Fe-4S-substrate</note>
    </ligand>
</feature>
<feature type="binding site" evidence="12">
    <location>
        <position position="339"/>
    </location>
    <ligand>
        <name>[4Fe-4S] cluster</name>
        <dbReference type="ChEBI" id="CHEBI:49883"/>
        <label>2</label>
        <note>4Fe-4S-substrate</note>
    </ligand>
</feature>
<dbReference type="Pfam" id="PF04055">
    <property type="entry name" value="Radical_SAM"/>
    <property type="match status" value="1"/>
</dbReference>
<feature type="binding site" evidence="12">
    <location>
        <position position="97"/>
    </location>
    <ligand>
        <name>[4Fe-4S] cluster</name>
        <dbReference type="ChEBI" id="CHEBI:49883"/>
        <label>1</label>
        <note>4Fe-4S-S-AdoMet</note>
    </ligand>
</feature>
<evidence type="ECO:0000313" key="16">
    <source>
        <dbReference type="Proteomes" id="UP000268070"/>
    </source>
</evidence>
<reference evidence="15 16" key="1">
    <citation type="submission" date="2018-09" db="EMBL/GenBank/DDBJ databases">
        <title>Complete genome sequence of the hydrocarbonoclastic bacterium Alcaligenes aquatilis QD168, isolated from a crude-oil polluted marine sediment of Central Chile.</title>
        <authorList>
            <person name="Duran R.E."/>
            <person name="Barra B."/>
            <person name="Salva-Serra F."/>
            <person name="Mendez V."/>
            <person name="Moore E.R.B."/>
            <person name="Seeger M."/>
        </authorList>
    </citation>
    <scope>NUCLEOTIDE SEQUENCE [LARGE SCALE GENOMIC DNA]</scope>
    <source>
        <strain evidence="15 16">QD168</strain>
    </source>
</reference>
<dbReference type="NCBIfam" id="TIGR02666">
    <property type="entry name" value="moaA"/>
    <property type="match status" value="1"/>
</dbReference>
<dbReference type="InterPro" id="IPR058240">
    <property type="entry name" value="rSAM_sf"/>
</dbReference>
<dbReference type="Gene3D" id="3.20.20.70">
    <property type="entry name" value="Aldolase class I"/>
    <property type="match status" value="1"/>
</dbReference>
<dbReference type="GO" id="GO:0061798">
    <property type="term" value="F:GTP 3',8'-cyclase activity"/>
    <property type="evidence" value="ECO:0007669"/>
    <property type="project" value="UniProtKB-UniRule"/>
</dbReference>
<evidence type="ECO:0000256" key="5">
    <source>
        <dbReference type="ARBA" id="ARBA00022741"/>
    </source>
</evidence>
<dbReference type="InterPro" id="IPR007197">
    <property type="entry name" value="rSAM"/>
</dbReference>
<feature type="binding site" evidence="12">
    <location>
        <position position="241"/>
    </location>
    <ligand>
        <name>GTP</name>
        <dbReference type="ChEBI" id="CHEBI:37565"/>
    </ligand>
</feature>
<dbReference type="KEGG" id="aaqu:D3M96_04095"/>
<comment type="subunit">
    <text evidence="12">Monomer and homodimer.</text>
</comment>
<feature type="binding site" evidence="12">
    <location>
        <position position="90"/>
    </location>
    <ligand>
        <name>GTP</name>
        <dbReference type="ChEBI" id="CHEBI:37565"/>
    </ligand>
</feature>
<feature type="region of interest" description="Disordered" evidence="13">
    <location>
        <begin position="1"/>
        <end position="47"/>
    </location>
</feature>
<dbReference type="GO" id="GO:1904047">
    <property type="term" value="F:S-adenosyl-L-methionine binding"/>
    <property type="evidence" value="ECO:0007669"/>
    <property type="project" value="UniProtKB-UniRule"/>
</dbReference>
<dbReference type="GO" id="GO:0006777">
    <property type="term" value="P:Mo-molybdopterin cofactor biosynthetic process"/>
    <property type="evidence" value="ECO:0007669"/>
    <property type="project" value="UniProtKB-UniRule"/>
</dbReference>
<dbReference type="PANTHER" id="PTHR22960">
    <property type="entry name" value="MOLYBDOPTERIN COFACTOR SYNTHESIS PROTEIN A"/>
    <property type="match status" value="1"/>
</dbReference>
<dbReference type="EMBL" id="CP032153">
    <property type="protein sequence ID" value="AYN19793.1"/>
    <property type="molecule type" value="Genomic_DNA"/>
</dbReference>
<feature type="domain" description="Radical SAM core" evidence="14">
    <location>
        <begin position="81"/>
        <end position="305"/>
    </location>
</feature>